<evidence type="ECO:0000313" key="3">
    <source>
        <dbReference type="Proteomes" id="UP000005237"/>
    </source>
</evidence>
<protein>
    <submittedName>
        <fullName evidence="2">Uncharacterized protein</fullName>
    </submittedName>
</protein>
<dbReference type="Proteomes" id="UP000005237">
    <property type="component" value="Unassembled WGS sequence"/>
</dbReference>
<sequence length="99" mass="10570">MICLFSTVHLITKCSKKPKSSVSTATAISNVERHPEAAPVPSAAAPAVAEVVKKVEPETKPMPVIDLKPRNTKGGEKSMNSAFNEATTQQDSEMPSQHV</sequence>
<reference evidence="3" key="1">
    <citation type="submission" date="2010-08" db="EMBL/GenBank/DDBJ databases">
        <authorList>
            <consortium name="Caenorhabditis japonica Sequencing Consortium"/>
            <person name="Wilson R.K."/>
        </authorList>
    </citation>
    <scope>NUCLEOTIDE SEQUENCE [LARGE SCALE GENOMIC DNA]</scope>
    <source>
        <strain evidence="3">DF5081</strain>
    </source>
</reference>
<evidence type="ECO:0000313" key="2">
    <source>
        <dbReference type="EnsemblMetazoa" id="CJA40715.1"/>
    </source>
</evidence>
<feature type="compositionally biased region" description="Polar residues" evidence="1">
    <location>
        <begin position="78"/>
        <end position="99"/>
    </location>
</feature>
<feature type="compositionally biased region" description="Basic and acidic residues" evidence="1">
    <location>
        <begin position="67"/>
        <end position="76"/>
    </location>
</feature>
<dbReference type="EnsemblMetazoa" id="CJA40715.1">
    <property type="protein sequence ID" value="CJA40715.1"/>
    <property type="gene ID" value="WBGene00216563"/>
</dbReference>
<accession>A0A8R1EUK1</accession>
<evidence type="ECO:0000256" key="1">
    <source>
        <dbReference type="SAM" id="MobiDB-lite"/>
    </source>
</evidence>
<feature type="region of interest" description="Disordered" evidence="1">
    <location>
        <begin position="60"/>
        <end position="99"/>
    </location>
</feature>
<dbReference type="AlphaFoldDB" id="A0A8R1EUK1"/>
<name>A0A8R1EUK1_CAEJA</name>
<proteinExistence type="predicted"/>
<keyword evidence="3" id="KW-1185">Reference proteome</keyword>
<reference evidence="2" key="2">
    <citation type="submission" date="2022-06" db="UniProtKB">
        <authorList>
            <consortium name="EnsemblMetazoa"/>
        </authorList>
    </citation>
    <scope>IDENTIFICATION</scope>
    <source>
        <strain evidence="2">DF5081</strain>
    </source>
</reference>
<organism evidence="2 3">
    <name type="scientific">Caenorhabditis japonica</name>
    <dbReference type="NCBI Taxonomy" id="281687"/>
    <lineage>
        <taxon>Eukaryota</taxon>
        <taxon>Metazoa</taxon>
        <taxon>Ecdysozoa</taxon>
        <taxon>Nematoda</taxon>
        <taxon>Chromadorea</taxon>
        <taxon>Rhabditida</taxon>
        <taxon>Rhabditina</taxon>
        <taxon>Rhabditomorpha</taxon>
        <taxon>Rhabditoidea</taxon>
        <taxon>Rhabditidae</taxon>
        <taxon>Peloderinae</taxon>
        <taxon>Caenorhabditis</taxon>
    </lineage>
</organism>